<keyword evidence="7" id="KW-1185">Reference proteome</keyword>
<evidence type="ECO:0000256" key="1">
    <source>
        <dbReference type="ARBA" id="ARBA00023015"/>
    </source>
</evidence>
<dbReference type="EMBL" id="JBHSGP010000004">
    <property type="protein sequence ID" value="MFC4720758.1"/>
    <property type="molecule type" value="Genomic_DNA"/>
</dbReference>
<dbReference type="PANTHER" id="PTHR43280:SF29">
    <property type="entry name" value="ARAC-FAMILY TRANSCRIPTIONAL REGULATOR"/>
    <property type="match status" value="1"/>
</dbReference>
<evidence type="ECO:0000256" key="2">
    <source>
        <dbReference type="ARBA" id="ARBA00023125"/>
    </source>
</evidence>
<dbReference type="SUPFAM" id="SSF46689">
    <property type="entry name" value="Homeodomain-like"/>
    <property type="match status" value="1"/>
</dbReference>
<gene>
    <name evidence="6" type="ORF">ACFO5O_00375</name>
</gene>
<feature type="transmembrane region" description="Helical" evidence="4">
    <location>
        <begin position="35"/>
        <end position="54"/>
    </location>
</feature>
<keyword evidence="1" id="KW-0805">Transcription regulation</keyword>
<evidence type="ECO:0000256" key="3">
    <source>
        <dbReference type="ARBA" id="ARBA00023163"/>
    </source>
</evidence>
<keyword evidence="4" id="KW-0472">Membrane</keyword>
<protein>
    <submittedName>
        <fullName evidence="6">Helix-turn-helix domain-containing protein</fullName>
    </submittedName>
</protein>
<dbReference type="Gene3D" id="1.10.10.60">
    <property type="entry name" value="Homeodomain-like"/>
    <property type="match status" value="2"/>
</dbReference>
<proteinExistence type="predicted"/>
<feature type="transmembrane region" description="Helical" evidence="4">
    <location>
        <begin position="134"/>
        <end position="158"/>
    </location>
</feature>
<sequence length="383" mass="44848">MEFNIYNLLIIVGIIQGFLFTIIVAFSKKYHSRSTFYLVALIFCYSLGNLMYIIPDIGLMSLLDMYAYLYIPLAAIDGPIIYFYVIYFLYPKRKAKWLEKSIFLPFIIALLFTFYFRVQVLLGNHTVDPINPNYRTLVLFTEMFSVVFSIILLGILVYKTIHFEKESQTFNKEIVRNDIKWLKITLIIIWLFTFLWAYLTVRNMYIKSGQVVFYSLWLGLAVMIYWLGHVGIYKYGIISDRQKIRNYIDKDLSASIKDSLSTDNPISNHKNEYIEALENLLIHEKKYLDSNLTLESVSETLNISPSYLSRIVHSELNTSFPDYLNSFRIKEAERYLRNPEFSKYTITAIGLEAGFNSKSSFYEVFKKATGKTPLTYKNEKLSN</sequence>
<feature type="transmembrane region" description="Helical" evidence="4">
    <location>
        <begin position="66"/>
        <end position="90"/>
    </location>
</feature>
<feature type="transmembrane region" description="Helical" evidence="4">
    <location>
        <begin position="102"/>
        <end position="122"/>
    </location>
</feature>
<keyword evidence="2" id="KW-0238">DNA-binding</keyword>
<feature type="transmembrane region" description="Helical" evidence="4">
    <location>
        <begin position="6"/>
        <end position="26"/>
    </location>
</feature>
<evidence type="ECO:0000259" key="5">
    <source>
        <dbReference type="PROSITE" id="PS01124"/>
    </source>
</evidence>
<dbReference type="PROSITE" id="PS01124">
    <property type="entry name" value="HTH_ARAC_FAMILY_2"/>
    <property type="match status" value="1"/>
</dbReference>
<keyword evidence="4" id="KW-0812">Transmembrane</keyword>
<keyword evidence="3" id="KW-0804">Transcription</keyword>
<reference evidence="7" key="1">
    <citation type="journal article" date="2019" name="Int. J. Syst. Evol. Microbiol.">
        <title>The Global Catalogue of Microorganisms (GCM) 10K type strain sequencing project: providing services to taxonomists for standard genome sequencing and annotation.</title>
        <authorList>
            <consortium name="The Broad Institute Genomics Platform"/>
            <consortium name="The Broad Institute Genome Sequencing Center for Infectious Disease"/>
            <person name="Wu L."/>
            <person name="Ma J."/>
        </authorList>
    </citation>
    <scope>NUCLEOTIDE SEQUENCE [LARGE SCALE GENOMIC DNA]</scope>
    <source>
        <strain evidence="7">CCUG 63682</strain>
    </source>
</reference>
<feature type="domain" description="HTH araC/xylS-type" evidence="5">
    <location>
        <begin position="278"/>
        <end position="379"/>
    </location>
</feature>
<dbReference type="Proteomes" id="UP001595953">
    <property type="component" value="Unassembled WGS sequence"/>
</dbReference>
<dbReference type="PANTHER" id="PTHR43280">
    <property type="entry name" value="ARAC-FAMILY TRANSCRIPTIONAL REGULATOR"/>
    <property type="match status" value="1"/>
</dbReference>
<evidence type="ECO:0000313" key="6">
    <source>
        <dbReference type="EMBL" id="MFC4720758.1"/>
    </source>
</evidence>
<dbReference type="InterPro" id="IPR018062">
    <property type="entry name" value="HTH_AraC-typ_CS"/>
</dbReference>
<comment type="caution">
    <text evidence="6">The sequence shown here is derived from an EMBL/GenBank/DDBJ whole genome shotgun (WGS) entry which is preliminary data.</text>
</comment>
<feature type="transmembrane region" description="Helical" evidence="4">
    <location>
        <begin position="211"/>
        <end position="233"/>
    </location>
</feature>
<dbReference type="PROSITE" id="PS00041">
    <property type="entry name" value="HTH_ARAC_FAMILY_1"/>
    <property type="match status" value="1"/>
</dbReference>
<dbReference type="InterPro" id="IPR018060">
    <property type="entry name" value="HTH_AraC"/>
</dbReference>
<feature type="transmembrane region" description="Helical" evidence="4">
    <location>
        <begin position="179"/>
        <end position="199"/>
    </location>
</feature>
<evidence type="ECO:0000313" key="7">
    <source>
        <dbReference type="Proteomes" id="UP001595953"/>
    </source>
</evidence>
<evidence type="ECO:0000256" key="4">
    <source>
        <dbReference type="SAM" id="Phobius"/>
    </source>
</evidence>
<name>A0ABV9N1A6_9FLAO</name>
<keyword evidence="4" id="KW-1133">Transmembrane helix</keyword>
<accession>A0ABV9N1A6</accession>
<dbReference type="InterPro" id="IPR009057">
    <property type="entry name" value="Homeodomain-like_sf"/>
</dbReference>
<dbReference type="Pfam" id="PF12833">
    <property type="entry name" value="HTH_18"/>
    <property type="match status" value="1"/>
</dbReference>
<dbReference type="SMART" id="SM00342">
    <property type="entry name" value="HTH_ARAC"/>
    <property type="match status" value="1"/>
</dbReference>
<organism evidence="6 7">
    <name type="scientific">Geojedonia litorea</name>
    <dbReference type="NCBI Taxonomy" id="1268269"/>
    <lineage>
        <taxon>Bacteria</taxon>
        <taxon>Pseudomonadati</taxon>
        <taxon>Bacteroidota</taxon>
        <taxon>Flavobacteriia</taxon>
        <taxon>Flavobacteriales</taxon>
        <taxon>Flavobacteriaceae</taxon>
        <taxon>Geojedonia</taxon>
    </lineage>
</organism>